<accession>A0A0A9B6F4</accession>
<dbReference type="AlphaFoldDB" id="A0A0A9B6F4"/>
<proteinExistence type="predicted"/>
<dbReference type="EMBL" id="GBRH01240182">
    <property type="protein sequence ID" value="JAD57713.1"/>
    <property type="molecule type" value="Transcribed_RNA"/>
</dbReference>
<evidence type="ECO:0000313" key="2">
    <source>
        <dbReference type="EMBL" id="JAD57713.1"/>
    </source>
</evidence>
<name>A0A0A9B6F4_ARUDO</name>
<organism evidence="2">
    <name type="scientific">Arundo donax</name>
    <name type="common">Giant reed</name>
    <name type="synonym">Donax arundinaceus</name>
    <dbReference type="NCBI Taxonomy" id="35708"/>
    <lineage>
        <taxon>Eukaryota</taxon>
        <taxon>Viridiplantae</taxon>
        <taxon>Streptophyta</taxon>
        <taxon>Embryophyta</taxon>
        <taxon>Tracheophyta</taxon>
        <taxon>Spermatophyta</taxon>
        <taxon>Magnoliopsida</taxon>
        <taxon>Liliopsida</taxon>
        <taxon>Poales</taxon>
        <taxon>Poaceae</taxon>
        <taxon>PACMAD clade</taxon>
        <taxon>Arundinoideae</taxon>
        <taxon>Arundineae</taxon>
        <taxon>Arundo</taxon>
    </lineage>
</organism>
<sequence length="119" mass="13298">MFRKHNNMYMPKDSTCPAEATQERPQIRRPFAPSLAMPAEELPRCCYRRRIAGRRRVAGAAAPSGTISNSLIPKPVDDASVTEPWIQRTHQLLSIRLTRATLPSEATSPCHDLRTLGFG</sequence>
<feature type="region of interest" description="Disordered" evidence="1">
    <location>
        <begin position="1"/>
        <end position="24"/>
    </location>
</feature>
<reference evidence="2" key="2">
    <citation type="journal article" date="2015" name="Data Brief">
        <title>Shoot transcriptome of the giant reed, Arundo donax.</title>
        <authorList>
            <person name="Barrero R.A."/>
            <person name="Guerrero F.D."/>
            <person name="Moolhuijzen P."/>
            <person name="Goolsby J.A."/>
            <person name="Tidwell J."/>
            <person name="Bellgard S.E."/>
            <person name="Bellgard M.I."/>
        </authorList>
    </citation>
    <scope>NUCLEOTIDE SEQUENCE</scope>
    <source>
        <tissue evidence="2">Shoot tissue taken approximately 20 cm above the soil surface</tissue>
    </source>
</reference>
<reference evidence="2" key="1">
    <citation type="submission" date="2014-09" db="EMBL/GenBank/DDBJ databases">
        <authorList>
            <person name="Magalhaes I.L.F."/>
            <person name="Oliveira U."/>
            <person name="Santos F.R."/>
            <person name="Vidigal T.H.D.A."/>
            <person name="Brescovit A.D."/>
            <person name="Santos A.J."/>
        </authorList>
    </citation>
    <scope>NUCLEOTIDE SEQUENCE</scope>
    <source>
        <tissue evidence="2">Shoot tissue taken approximately 20 cm above the soil surface</tissue>
    </source>
</reference>
<evidence type="ECO:0000256" key="1">
    <source>
        <dbReference type="SAM" id="MobiDB-lite"/>
    </source>
</evidence>
<protein>
    <submittedName>
        <fullName evidence="2">Uncharacterized protein</fullName>
    </submittedName>
</protein>